<keyword evidence="3 9" id="KW-0328">Glycosyltransferase</keyword>
<dbReference type="InterPro" id="IPR017459">
    <property type="entry name" value="Glycosyl_Trfase_fam3_N_dom"/>
</dbReference>
<dbReference type="SUPFAM" id="SSF47648">
    <property type="entry name" value="Nucleoside phosphorylase/phosphoribosyltransferase N-terminal domain"/>
    <property type="match status" value="1"/>
</dbReference>
<feature type="binding site" evidence="9">
    <location>
        <begin position="111"/>
        <end position="119"/>
    </location>
    <ligand>
        <name>5-phospho-alpha-D-ribose 1-diphosphate</name>
        <dbReference type="ChEBI" id="CHEBI:58017"/>
    </ligand>
</feature>
<keyword evidence="9" id="KW-0460">Magnesium</keyword>
<comment type="catalytic activity">
    <reaction evidence="7 9">
        <text>N-(5-phospho-beta-D-ribosyl)anthranilate + diphosphate = 5-phospho-alpha-D-ribose 1-diphosphate + anthranilate</text>
        <dbReference type="Rhea" id="RHEA:11768"/>
        <dbReference type="ChEBI" id="CHEBI:16567"/>
        <dbReference type="ChEBI" id="CHEBI:18277"/>
        <dbReference type="ChEBI" id="CHEBI:33019"/>
        <dbReference type="ChEBI" id="CHEBI:58017"/>
        <dbReference type="EC" id="2.4.2.18"/>
    </reaction>
</comment>
<dbReference type="InterPro" id="IPR005940">
    <property type="entry name" value="Anthranilate_Pribosyl_Tfrase"/>
</dbReference>
<sequence length="346" mass="36506">MSTVLSQTLNRLLEGENLESEATRQVISSIMQGECSDAQIAAVLTALRMKGETSDELVGAARAMHEKALAIPTNTKGLLDTCGTGGDQLHTFNISTTVALVAAAAGIPVAKHGNRSVSSSSGSSDVLEALGVRLDLTPEQIGQCLEVTGIGFCFAPLLHSAMKYVAPVRRELGIRTIFNYLGPLTNPASAEYQLLGANSVQAAEKIAQALLKLGRKHALVVCGNGELDEVSLWGKTTVFEVTGSNLSHFEWTAADFGLTECDVSQLTVESSEQSANIIREILNGEQGPARNMVVANASAALLAAEQATDLVQAVQKVAQLIDEGKVREKLQQLIDFTSNTGGESIS</sequence>
<proteinExistence type="inferred from homology"/>
<feature type="binding site" evidence="9">
    <location>
        <position position="228"/>
    </location>
    <ligand>
        <name>Mg(2+)</name>
        <dbReference type="ChEBI" id="CHEBI:18420"/>
        <label>2</label>
    </ligand>
</feature>
<evidence type="ECO:0000256" key="5">
    <source>
        <dbReference type="ARBA" id="ARBA00022822"/>
    </source>
</evidence>
<dbReference type="Pfam" id="PF02885">
    <property type="entry name" value="Glycos_trans_3N"/>
    <property type="match status" value="1"/>
</dbReference>
<comment type="similarity">
    <text evidence="9">Belongs to the anthranilate phosphoribosyltransferase family.</text>
</comment>
<feature type="binding site" evidence="9">
    <location>
        <position position="95"/>
    </location>
    <ligand>
        <name>Mg(2+)</name>
        <dbReference type="ChEBI" id="CHEBI:18420"/>
        <label>1</label>
    </ligand>
</feature>
<dbReference type="EC" id="2.4.2.18" evidence="9"/>
<keyword evidence="4 9" id="KW-0808">Transferase</keyword>
<evidence type="ECO:0000256" key="4">
    <source>
        <dbReference type="ARBA" id="ARBA00022679"/>
    </source>
</evidence>
<dbReference type="GO" id="GO:0000162">
    <property type="term" value="P:L-tryptophan biosynthetic process"/>
    <property type="evidence" value="ECO:0007669"/>
    <property type="project" value="UniProtKB-UniRule"/>
</dbReference>
<evidence type="ECO:0000256" key="9">
    <source>
        <dbReference type="HAMAP-Rule" id="MF_00211"/>
    </source>
</evidence>
<feature type="binding site" evidence="9">
    <location>
        <position position="83"/>
    </location>
    <ligand>
        <name>5-phospho-alpha-D-ribose 1-diphosphate</name>
        <dbReference type="ChEBI" id="CHEBI:58017"/>
    </ligand>
</feature>
<keyword evidence="5 9" id="KW-0822">Tryptophan biosynthesis</keyword>
<evidence type="ECO:0000256" key="2">
    <source>
        <dbReference type="ARBA" id="ARBA00022605"/>
    </source>
</evidence>
<gene>
    <name evidence="9 10" type="primary">trpD</name>
    <name evidence="10" type="ORF">Enr10x_39730</name>
</gene>
<feature type="binding site" evidence="9">
    <location>
        <position position="123"/>
    </location>
    <ligand>
        <name>5-phospho-alpha-D-ribose 1-diphosphate</name>
        <dbReference type="ChEBI" id="CHEBI:58017"/>
    </ligand>
</feature>
<evidence type="ECO:0000313" key="10">
    <source>
        <dbReference type="EMBL" id="QDT28629.1"/>
    </source>
</evidence>
<dbReference type="Gene3D" id="3.40.1030.10">
    <property type="entry name" value="Nucleoside phosphorylase/phosphoribosyltransferase catalytic domain"/>
    <property type="match status" value="1"/>
</dbReference>
<dbReference type="Pfam" id="PF00591">
    <property type="entry name" value="Glycos_transf_3"/>
    <property type="match status" value="1"/>
</dbReference>
<comment type="subunit">
    <text evidence="9">Homodimer.</text>
</comment>
<dbReference type="Proteomes" id="UP000315647">
    <property type="component" value="Chromosome"/>
</dbReference>
<name>A0A518A9V9_9PLAN</name>
<dbReference type="UniPathway" id="UPA00035">
    <property type="reaction ID" value="UER00041"/>
</dbReference>
<keyword evidence="9" id="KW-0479">Metal-binding</keyword>
<feature type="binding site" evidence="9">
    <location>
        <position position="114"/>
    </location>
    <ligand>
        <name>anthranilate</name>
        <dbReference type="ChEBI" id="CHEBI:16567"/>
        <label>1</label>
    </ligand>
</feature>
<dbReference type="RefSeq" id="WP_145111525.1">
    <property type="nucleotide sequence ID" value="NZ_CP036277.1"/>
</dbReference>
<dbReference type="FunFam" id="3.40.1030.10:FF:000002">
    <property type="entry name" value="Anthranilate phosphoribosyltransferase"/>
    <property type="match status" value="1"/>
</dbReference>
<comment type="cofactor">
    <cofactor evidence="9">
        <name>Mg(2+)</name>
        <dbReference type="ChEBI" id="CHEBI:18420"/>
    </cofactor>
    <text evidence="9">Binds 2 magnesium ions per monomer.</text>
</comment>
<feature type="binding site" evidence="9">
    <location>
        <position position="229"/>
    </location>
    <ligand>
        <name>Mg(2+)</name>
        <dbReference type="ChEBI" id="CHEBI:18420"/>
        <label>1</label>
    </ligand>
</feature>
<feature type="binding site" evidence="9">
    <location>
        <begin position="93"/>
        <end position="96"/>
    </location>
    <ligand>
        <name>5-phospho-alpha-D-ribose 1-diphosphate</name>
        <dbReference type="ChEBI" id="CHEBI:58017"/>
    </ligand>
</feature>
<dbReference type="InterPro" id="IPR035902">
    <property type="entry name" value="Nuc_phospho_transferase"/>
</dbReference>
<dbReference type="GO" id="GO:0000287">
    <property type="term" value="F:magnesium ion binding"/>
    <property type="evidence" value="ECO:0007669"/>
    <property type="project" value="UniProtKB-UniRule"/>
</dbReference>
<feature type="binding site" evidence="9">
    <location>
        <begin position="86"/>
        <end position="87"/>
    </location>
    <ligand>
        <name>5-phospho-alpha-D-ribose 1-diphosphate</name>
        <dbReference type="ChEBI" id="CHEBI:58017"/>
    </ligand>
</feature>
<keyword evidence="2 9" id="KW-0028">Amino-acid biosynthesis</keyword>
<keyword evidence="6 9" id="KW-0057">Aromatic amino acid biosynthesis</keyword>
<feature type="binding site" evidence="9">
    <location>
        <position position="229"/>
    </location>
    <ligand>
        <name>Mg(2+)</name>
        <dbReference type="ChEBI" id="CHEBI:18420"/>
        <label>2</label>
    </ligand>
</feature>
<dbReference type="PANTHER" id="PTHR43285">
    <property type="entry name" value="ANTHRANILATE PHOSPHORIBOSYLTRANSFERASE"/>
    <property type="match status" value="1"/>
</dbReference>
<dbReference type="NCBIfam" id="TIGR01245">
    <property type="entry name" value="trpD"/>
    <property type="match status" value="1"/>
</dbReference>
<dbReference type="AlphaFoldDB" id="A0A518A9V9"/>
<comment type="caution">
    <text evidence="9">Lacks conserved residue(s) required for the propagation of feature annotation.</text>
</comment>
<feature type="binding site" evidence="9">
    <location>
        <position position="83"/>
    </location>
    <ligand>
        <name>anthranilate</name>
        <dbReference type="ChEBI" id="CHEBI:16567"/>
        <label>1</label>
    </ligand>
</feature>
<accession>A0A517QAH1</accession>
<reference evidence="10 11" key="1">
    <citation type="submission" date="2019-03" db="EMBL/GenBank/DDBJ databases">
        <title>Deep-cultivation of Planctomycetes and their phenomic and genomic characterization uncovers novel biology.</title>
        <authorList>
            <person name="Wiegand S."/>
            <person name="Jogler M."/>
            <person name="Boedeker C."/>
            <person name="Pinto D."/>
            <person name="Vollmers J."/>
            <person name="Rivas-Marin E."/>
            <person name="Kohn T."/>
            <person name="Peeters S.H."/>
            <person name="Heuer A."/>
            <person name="Rast P."/>
            <person name="Oberbeckmann S."/>
            <person name="Bunk B."/>
            <person name="Jeske O."/>
            <person name="Meyerdierks A."/>
            <person name="Storesund J.E."/>
            <person name="Kallscheuer N."/>
            <person name="Luecker S."/>
            <person name="Lage O.M."/>
            <person name="Pohl T."/>
            <person name="Merkel B.J."/>
            <person name="Hornburger P."/>
            <person name="Mueller R.-W."/>
            <person name="Bruemmer F."/>
            <person name="Labrenz M."/>
            <person name="Spormann A.M."/>
            <person name="Op den Camp H."/>
            <person name="Overmann J."/>
            <person name="Amann R."/>
            <person name="Jetten M.S.M."/>
            <person name="Mascher T."/>
            <person name="Medema M.H."/>
            <person name="Devos D.P."/>
            <person name="Kaster A.-K."/>
            <person name="Ovreas L."/>
            <person name="Rohde M."/>
            <person name="Galperin M.Y."/>
            <person name="Jogler C."/>
        </authorList>
    </citation>
    <scope>NUCLEOTIDE SEQUENCE [LARGE SCALE GENOMIC DNA]</scope>
    <source>
        <strain evidence="10 11">Enr10</strain>
    </source>
</reference>
<comment type="function">
    <text evidence="9">Catalyzes the transfer of the phosphoribosyl group of 5-phosphorylribose-1-pyrophosphate (PRPP) to anthranilate to yield N-(5'-phosphoribosyl)-anthranilate (PRA).</text>
</comment>
<evidence type="ECO:0000313" key="11">
    <source>
        <dbReference type="Proteomes" id="UP000315647"/>
    </source>
</evidence>
<comment type="pathway">
    <text evidence="1 9">Amino-acid biosynthesis; L-tryptophan biosynthesis; L-tryptophan from chorismate: step 2/5.</text>
</comment>
<protein>
    <recommendedName>
        <fullName evidence="9">Anthranilate phosphoribosyltransferase</fullName>
        <ecNumber evidence="9">2.4.2.18</ecNumber>
    </recommendedName>
</protein>
<dbReference type="EMBL" id="CP037421">
    <property type="protein sequence ID" value="QDT28629.1"/>
    <property type="molecule type" value="Genomic_DNA"/>
</dbReference>
<organism evidence="10 11">
    <name type="scientific">Gimesia panareensis</name>
    <dbReference type="NCBI Taxonomy" id="2527978"/>
    <lineage>
        <taxon>Bacteria</taxon>
        <taxon>Pseudomonadati</taxon>
        <taxon>Planctomycetota</taxon>
        <taxon>Planctomycetia</taxon>
        <taxon>Planctomycetales</taxon>
        <taxon>Planctomycetaceae</taxon>
        <taxon>Gimesia</taxon>
    </lineage>
</organism>
<dbReference type="InterPro" id="IPR036320">
    <property type="entry name" value="Glycosyl_Trfase_fam3_N_dom_sf"/>
</dbReference>
<dbReference type="GO" id="GO:0005829">
    <property type="term" value="C:cytosol"/>
    <property type="evidence" value="ECO:0007669"/>
    <property type="project" value="TreeGrafter"/>
</dbReference>
<evidence type="ECO:0000256" key="3">
    <source>
        <dbReference type="ARBA" id="ARBA00022676"/>
    </source>
</evidence>
<dbReference type="HAMAP" id="MF_00211">
    <property type="entry name" value="TrpD"/>
    <property type="match status" value="1"/>
</dbReference>
<evidence type="ECO:0000256" key="6">
    <source>
        <dbReference type="ARBA" id="ARBA00023141"/>
    </source>
</evidence>
<keyword evidence="11" id="KW-1185">Reference proteome</keyword>
<comment type="similarity">
    <text evidence="8">In the C-terminal section; belongs to the anthranilate phosphoribosyltransferase family.</text>
</comment>
<feature type="binding site" evidence="9">
    <location>
        <position position="91"/>
    </location>
    <ligand>
        <name>5-phospho-alpha-D-ribose 1-diphosphate</name>
        <dbReference type="ChEBI" id="CHEBI:58017"/>
    </ligand>
</feature>
<accession>A0A518A9V9</accession>
<evidence type="ECO:0000256" key="1">
    <source>
        <dbReference type="ARBA" id="ARBA00004907"/>
    </source>
</evidence>
<feature type="binding site" evidence="9">
    <location>
        <position position="169"/>
    </location>
    <ligand>
        <name>anthranilate</name>
        <dbReference type="ChEBI" id="CHEBI:16567"/>
        <label>2</label>
    </ligand>
</feature>
<dbReference type="SUPFAM" id="SSF52418">
    <property type="entry name" value="Nucleoside phosphorylase/phosphoribosyltransferase catalytic domain"/>
    <property type="match status" value="1"/>
</dbReference>
<dbReference type="Gene3D" id="1.20.970.10">
    <property type="entry name" value="Transferase, Pyrimidine Nucleoside Phosphorylase, Chain C"/>
    <property type="match status" value="1"/>
</dbReference>
<dbReference type="InterPro" id="IPR000312">
    <property type="entry name" value="Glycosyl_Trfase_fam3"/>
</dbReference>
<dbReference type="GO" id="GO:0004048">
    <property type="term" value="F:anthranilate phosphoribosyltransferase activity"/>
    <property type="evidence" value="ECO:0007669"/>
    <property type="project" value="UniProtKB-UniRule"/>
</dbReference>
<evidence type="ECO:0000256" key="7">
    <source>
        <dbReference type="ARBA" id="ARBA00052328"/>
    </source>
</evidence>
<evidence type="ECO:0000256" key="8">
    <source>
        <dbReference type="ARBA" id="ARBA00061188"/>
    </source>
</evidence>
<dbReference type="PANTHER" id="PTHR43285:SF2">
    <property type="entry name" value="ANTHRANILATE PHOSPHORIBOSYLTRANSFERASE"/>
    <property type="match status" value="1"/>
</dbReference>